<evidence type="ECO:0000313" key="1">
    <source>
        <dbReference type="EMBL" id="SVD95872.1"/>
    </source>
</evidence>
<dbReference type="EMBL" id="UINC01184589">
    <property type="protein sequence ID" value="SVD95872.1"/>
    <property type="molecule type" value="Genomic_DNA"/>
</dbReference>
<name>A0A382ZK62_9ZZZZ</name>
<sequence>MKKLLPILTFCLFCLNCEQGWIKDIIVPPVEGCMNASSCNYNSDAEEDDGSCLTNDCAGVCGGTAVLSGCDNVCNSTAVVDCA</sequence>
<gene>
    <name evidence="1" type="ORF">METZ01_LOCUS448726</name>
</gene>
<reference evidence="1" key="1">
    <citation type="submission" date="2018-05" db="EMBL/GenBank/DDBJ databases">
        <authorList>
            <person name="Lanie J.A."/>
            <person name="Ng W.-L."/>
            <person name="Kazmierczak K.M."/>
            <person name="Andrzejewski T.M."/>
            <person name="Davidsen T.M."/>
            <person name="Wayne K.J."/>
            <person name="Tettelin H."/>
            <person name="Glass J.I."/>
            <person name="Rusch D."/>
            <person name="Podicherti R."/>
            <person name="Tsui H.-C.T."/>
            <person name="Winkler M.E."/>
        </authorList>
    </citation>
    <scope>NUCLEOTIDE SEQUENCE</scope>
</reference>
<accession>A0A382ZK62</accession>
<protein>
    <submittedName>
        <fullName evidence="1">Uncharacterized protein</fullName>
    </submittedName>
</protein>
<proteinExistence type="predicted"/>
<feature type="non-terminal residue" evidence="1">
    <location>
        <position position="83"/>
    </location>
</feature>
<dbReference type="AlphaFoldDB" id="A0A382ZK62"/>
<organism evidence="1">
    <name type="scientific">marine metagenome</name>
    <dbReference type="NCBI Taxonomy" id="408172"/>
    <lineage>
        <taxon>unclassified sequences</taxon>
        <taxon>metagenomes</taxon>
        <taxon>ecological metagenomes</taxon>
    </lineage>
</organism>